<dbReference type="InterPro" id="IPR019804">
    <property type="entry name" value="Ras_G-nucl-exch_fac_CS"/>
</dbReference>
<name>E4XR30_OIKDI</name>
<evidence type="ECO:0008006" key="9">
    <source>
        <dbReference type="Google" id="ProtNLM"/>
    </source>
</evidence>
<evidence type="ECO:0000256" key="3">
    <source>
        <dbReference type="SAM" id="MobiDB-lite"/>
    </source>
</evidence>
<dbReference type="Pfam" id="PF00788">
    <property type="entry name" value="RA"/>
    <property type="match status" value="1"/>
</dbReference>
<feature type="region of interest" description="Disordered" evidence="3">
    <location>
        <begin position="548"/>
        <end position="574"/>
    </location>
</feature>
<evidence type="ECO:0000259" key="4">
    <source>
        <dbReference type="PROSITE" id="PS50009"/>
    </source>
</evidence>
<dbReference type="SUPFAM" id="SSF48366">
    <property type="entry name" value="Ras GEF"/>
    <property type="match status" value="1"/>
</dbReference>
<dbReference type="InterPro" id="IPR008937">
    <property type="entry name" value="Ras-like_GEF"/>
</dbReference>
<evidence type="ECO:0000313" key="7">
    <source>
        <dbReference type="EMBL" id="CBY12266.1"/>
    </source>
</evidence>
<dbReference type="PANTHER" id="PTHR23113">
    <property type="entry name" value="GUANINE NUCLEOTIDE EXCHANGE FACTOR"/>
    <property type="match status" value="1"/>
</dbReference>
<dbReference type="SMART" id="SM00314">
    <property type="entry name" value="RA"/>
    <property type="match status" value="1"/>
</dbReference>
<dbReference type="Proteomes" id="UP000001307">
    <property type="component" value="Unassembled WGS sequence"/>
</dbReference>
<dbReference type="SMART" id="SM00229">
    <property type="entry name" value="RasGEFN"/>
    <property type="match status" value="1"/>
</dbReference>
<proteinExistence type="predicted"/>
<gene>
    <name evidence="7" type="ORF">GSOID_T00018144001</name>
</gene>
<dbReference type="SUPFAM" id="SSF54236">
    <property type="entry name" value="Ubiquitin-like"/>
    <property type="match status" value="1"/>
</dbReference>
<feature type="domain" description="N-terminal Ras-GEF" evidence="6">
    <location>
        <begin position="86"/>
        <end position="228"/>
    </location>
</feature>
<feature type="compositionally biased region" description="Low complexity" evidence="3">
    <location>
        <begin position="553"/>
        <end position="574"/>
    </location>
</feature>
<dbReference type="SMART" id="SM00147">
    <property type="entry name" value="RasGEF"/>
    <property type="match status" value="1"/>
</dbReference>
<dbReference type="InParanoid" id="E4XR30"/>
<dbReference type="InterPro" id="IPR023578">
    <property type="entry name" value="Ras_GEF_dom_sf"/>
</dbReference>
<dbReference type="Gene3D" id="3.10.20.90">
    <property type="entry name" value="Phosphatidylinositol 3-kinase Catalytic Subunit, Chain A, domain 1"/>
    <property type="match status" value="1"/>
</dbReference>
<dbReference type="CDD" id="cd06224">
    <property type="entry name" value="REM"/>
    <property type="match status" value="1"/>
</dbReference>
<dbReference type="AlphaFoldDB" id="E4XR30"/>
<evidence type="ECO:0000256" key="1">
    <source>
        <dbReference type="ARBA" id="ARBA00022658"/>
    </source>
</evidence>
<dbReference type="InterPro" id="IPR000651">
    <property type="entry name" value="Ras-like_Gua-exchang_fac_N"/>
</dbReference>
<feature type="domain" description="Ras-associating" evidence="5">
    <location>
        <begin position="581"/>
        <end position="675"/>
    </location>
</feature>
<dbReference type="OrthoDB" id="26687at2759"/>
<dbReference type="PROSITE" id="PS50200">
    <property type="entry name" value="RA"/>
    <property type="match status" value="1"/>
</dbReference>
<dbReference type="PANTHER" id="PTHR23113:SF312">
    <property type="entry name" value="RAL GUANINE NUCLEOTIDE DISSOCIATION STIMULATOR-LIKE, ISOFORM E"/>
    <property type="match status" value="1"/>
</dbReference>
<sequence length="769" mass="86869">MLNFRGFFKKVRSRGSTSNASVSSRNSTSENELQPKEITPLSYFQEDESTRAWGDELSGDLLYTIILRRVRYSKNSDEGLQWETQKVRLLKAGSLERLVDHLAAAFLHDDVNFLSIFLSTYRTFLNPLEALEMLILRFENLSNEETAKTLSNSDSKEAYSKSDCEAIKASILRVLELWIERHPEDWQQPPKYILVQRTLQFCNKYKAETEDVERKTRKTLHDARRKQNKNVTPLSLLPTKETDLDRTSVNKDAALFFLRHMSESDIAKSLLAYDVRLFRRVIPWQCLGSVWSRRGTGAEISTVKATVKQFNHVVYIVLATVLSPCLSLGQRAKIVEKWIKVAEESRTFKNFSSLRAILSGLQTHAVYRLKKTWEVVPENVKKNFEKLHEEMKSELKSDHESSSVPYLGTFLHDLMMLDTAHTDLLKGLINFEKRRKEFELLTMISLLQMGCEKHEKQQPSQDFEQFISLIQPLTDEQGFELSQMAEGGDKTLDQEPVKWGSLLQHSFSTLMDDSDSDTISEPKVASSALLDLKSPRISTVSFNNASAATSGLASPNSGARPSSSSSQQNNNNVPARAAAARTYVIVRITVDDPMIDLNGVNYRCIRVSEHDRVKSVLAHGLAKHNLLHERPSCWNLIQKLKNRELPLPDSTNVFHAMDKSLGDGQLEFILRRKTHHELHEAEKLQRQKKSKLYGTQTATVSGMTIPPSLLSPAPGKAQVQVERKESVAQKIGSVSMANLGKDEPTKNGGSASIKSKSLSTMTSINRSNT</sequence>
<reference evidence="7" key="1">
    <citation type="journal article" date="2010" name="Science">
        <title>Plasticity of animal genome architecture unmasked by rapid evolution of a pelagic tunicate.</title>
        <authorList>
            <person name="Denoeud F."/>
            <person name="Henriet S."/>
            <person name="Mungpakdee S."/>
            <person name="Aury J.M."/>
            <person name="Da Silva C."/>
            <person name="Brinkmann H."/>
            <person name="Mikhaleva J."/>
            <person name="Olsen L.C."/>
            <person name="Jubin C."/>
            <person name="Canestro C."/>
            <person name="Bouquet J.M."/>
            <person name="Danks G."/>
            <person name="Poulain J."/>
            <person name="Campsteijn C."/>
            <person name="Adamski M."/>
            <person name="Cross I."/>
            <person name="Yadetie F."/>
            <person name="Muffato M."/>
            <person name="Louis A."/>
            <person name="Butcher S."/>
            <person name="Tsagkogeorga G."/>
            <person name="Konrad A."/>
            <person name="Singh S."/>
            <person name="Jensen M.F."/>
            <person name="Cong E.H."/>
            <person name="Eikeseth-Otteraa H."/>
            <person name="Noel B."/>
            <person name="Anthouard V."/>
            <person name="Porcel B.M."/>
            <person name="Kachouri-Lafond R."/>
            <person name="Nishino A."/>
            <person name="Ugolini M."/>
            <person name="Chourrout P."/>
            <person name="Nishida H."/>
            <person name="Aasland R."/>
            <person name="Huzurbazar S."/>
            <person name="Westhof E."/>
            <person name="Delsuc F."/>
            <person name="Lehrach H."/>
            <person name="Reinhardt R."/>
            <person name="Weissenbach J."/>
            <person name="Roy S.W."/>
            <person name="Artiguenave F."/>
            <person name="Postlethwait J.H."/>
            <person name="Manak J.R."/>
            <person name="Thompson E.M."/>
            <person name="Jaillon O."/>
            <person name="Du Pasquier L."/>
            <person name="Boudinot P."/>
            <person name="Liberles D.A."/>
            <person name="Volff J.N."/>
            <person name="Philippe H."/>
            <person name="Lenhard B."/>
            <person name="Roest Crollius H."/>
            <person name="Wincker P."/>
            <person name="Chourrout D."/>
        </authorList>
    </citation>
    <scope>NUCLEOTIDE SEQUENCE [LARGE SCALE GENOMIC DNA]</scope>
</reference>
<keyword evidence="1 2" id="KW-0344">Guanine-nucleotide releasing factor</keyword>
<dbReference type="Gene3D" id="1.20.870.10">
    <property type="entry name" value="Son of sevenless (SoS) protein Chain: S domain 1"/>
    <property type="match status" value="1"/>
</dbReference>
<evidence type="ECO:0000259" key="6">
    <source>
        <dbReference type="PROSITE" id="PS50212"/>
    </source>
</evidence>
<dbReference type="PROSITE" id="PS50212">
    <property type="entry name" value="RASGEF_NTER"/>
    <property type="match status" value="1"/>
</dbReference>
<dbReference type="GO" id="GO:0007265">
    <property type="term" value="P:Ras protein signal transduction"/>
    <property type="evidence" value="ECO:0007669"/>
    <property type="project" value="TreeGrafter"/>
</dbReference>
<protein>
    <recommendedName>
        <fullName evidence="9">Ras-GEF domain-containing protein</fullName>
    </recommendedName>
</protein>
<dbReference type="InterPro" id="IPR036964">
    <property type="entry name" value="RASGEF_cat_dom_sf"/>
</dbReference>
<dbReference type="EMBL" id="FN653112">
    <property type="protein sequence ID" value="CBY12266.1"/>
    <property type="molecule type" value="Genomic_DNA"/>
</dbReference>
<dbReference type="InterPro" id="IPR000159">
    <property type="entry name" value="RA_dom"/>
</dbReference>
<dbReference type="PROSITE" id="PS00720">
    <property type="entry name" value="RASGEF"/>
    <property type="match status" value="1"/>
</dbReference>
<dbReference type="GO" id="GO:0005886">
    <property type="term" value="C:plasma membrane"/>
    <property type="evidence" value="ECO:0007669"/>
    <property type="project" value="TreeGrafter"/>
</dbReference>
<dbReference type="GO" id="GO:0005085">
    <property type="term" value="F:guanyl-nucleotide exchange factor activity"/>
    <property type="evidence" value="ECO:0007669"/>
    <property type="project" value="UniProtKB-KW"/>
</dbReference>
<feature type="compositionally biased region" description="Polar residues" evidence="3">
    <location>
        <begin position="747"/>
        <end position="769"/>
    </location>
</feature>
<accession>E4XR30</accession>
<evidence type="ECO:0000313" key="8">
    <source>
        <dbReference type="Proteomes" id="UP000001307"/>
    </source>
</evidence>
<dbReference type="InterPro" id="IPR001895">
    <property type="entry name" value="RASGEF_cat_dom"/>
</dbReference>
<dbReference type="Pfam" id="PF00618">
    <property type="entry name" value="RasGEF_N"/>
    <property type="match status" value="1"/>
</dbReference>
<dbReference type="InterPro" id="IPR029071">
    <property type="entry name" value="Ubiquitin-like_domsf"/>
</dbReference>
<organism evidence="7">
    <name type="scientific">Oikopleura dioica</name>
    <name type="common">Tunicate</name>
    <dbReference type="NCBI Taxonomy" id="34765"/>
    <lineage>
        <taxon>Eukaryota</taxon>
        <taxon>Metazoa</taxon>
        <taxon>Chordata</taxon>
        <taxon>Tunicata</taxon>
        <taxon>Appendicularia</taxon>
        <taxon>Copelata</taxon>
        <taxon>Oikopleuridae</taxon>
        <taxon>Oikopleura</taxon>
    </lineage>
</organism>
<dbReference type="CDD" id="cd00153">
    <property type="entry name" value="RA_RalGDS_like"/>
    <property type="match status" value="1"/>
</dbReference>
<keyword evidence="8" id="KW-1185">Reference proteome</keyword>
<feature type="region of interest" description="Disordered" evidence="3">
    <location>
        <begin position="732"/>
        <end position="769"/>
    </location>
</feature>
<dbReference type="CDD" id="cd00155">
    <property type="entry name" value="RasGEF"/>
    <property type="match status" value="1"/>
</dbReference>
<dbReference type="Pfam" id="PF00617">
    <property type="entry name" value="RasGEF"/>
    <property type="match status" value="1"/>
</dbReference>
<dbReference type="PROSITE" id="PS50009">
    <property type="entry name" value="RASGEF_CAT"/>
    <property type="match status" value="1"/>
</dbReference>
<evidence type="ECO:0000259" key="5">
    <source>
        <dbReference type="PROSITE" id="PS50200"/>
    </source>
</evidence>
<feature type="domain" description="Ras-GEF" evidence="4">
    <location>
        <begin position="262"/>
        <end position="488"/>
    </location>
</feature>
<dbReference type="Gene3D" id="1.10.840.10">
    <property type="entry name" value="Ras guanine-nucleotide exchange factors catalytic domain"/>
    <property type="match status" value="1"/>
</dbReference>
<evidence type="ECO:0000256" key="2">
    <source>
        <dbReference type="PROSITE-ProRule" id="PRU00168"/>
    </source>
</evidence>